<organism evidence="4 5">
    <name type="scientific">Jejuia pallidilutea</name>
    <dbReference type="NCBI Taxonomy" id="504487"/>
    <lineage>
        <taxon>Bacteria</taxon>
        <taxon>Pseudomonadati</taxon>
        <taxon>Bacteroidota</taxon>
        <taxon>Flavobacteriia</taxon>
        <taxon>Flavobacteriales</taxon>
        <taxon>Flavobacteriaceae</taxon>
        <taxon>Jejuia</taxon>
    </lineage>
</organism>
<dbReference type="Gene3D" id="3.40.720.10">
    <property type="entry name" value="Alkaline Phosphatase, subunit A"/>
    <property type="match status" value="1"/>
</dbReference>
<evidence type="ECO:0000313" key="5">
    <source>
        <dbReference type="Proteomes" id="UP000251545"/>
    </source>
</evidence>
<dbReference type="PANTHER" id="PTHR42693:SF53">
    <property type="entry name" value="ENDO-4-O-SULFATASE"/>
    <property type="match status" value="1"/>
</dbReference>
<gene>
    <name evidence="4" type="ORF">CLV33_105245</name>
</gene>
<dbReference type="SUPFAM" id="SSF53649">
    <property type="entry name" value="Alkaline phosphatase-like"/>
    <property type="match status" value="1"/>
</dbReference>
<sequence>MNYGAMVIRFKFLKSFFLSGILVLLCACGKNKSNHNTLASKTGEENNKPNIIVIVVDDAGYVDFGFMGSKDLETPHIDNLASDGVVFTDAHVSATVCAPSRAGMLTGKYQQRFGFEANGTGDAISGDIGLPDNVITMADVFQKNNYKTIALGKWHLGATPSDHPNNRGFDEFYGFLGGGRSYFPIQNPSKNHMLQKNGERVIFDGYLTDVLGDRSVSFVEENKNRPFFMYLAYNAVHTPMEAKAEDLKKYKDHPRQVLAAMTWSLDENIGKLRNKLKELKLLDNTLIYFISDNGGAHNNNSKTGPLKGWKGNKFEGGQRVPFVVSWPGKIAKHQKFDGLTSSLDIFSTSLAAAGIEKDDDLILDGTNLLPYLLGEKQGHPHDKLFWRKLSEAGARIGNYKLIRLENYDSVLYDLSNDLSETTNLATTDTVVFKNISKSLLHWESQMVAPLWQEGKPWEDVTYHIHQRLMNNKPALYKEPRDKRALLNH</sequence>
<dbReference type="InterPro" id="IPR000917">
    <property type="entry name" value="Sulfatase_N"/>
</dbReference>
<feature type="domain" description="Sulfatase N-terminal" evidence="3">
    <location>
        <begin position="49"/>
        <end position="355"/>
    </location>
</feature>
<dbReference type="InterPro" id="IPR050738">
    <property type="entry name" value="Sulfatase"/>
</dbReference>
<evidence type="ECO:0000256" key="2">
    <source>
        <dbReference type="ARBA" id="ARBA00022801"/>
    </source>
</evidence>
<dbReference type="EMBL" id="PVEO01000005">
    <property type="protein sequence ID" value="PQV48388.1"/>
    <property type="molecule type" value="Genomic_DNA"/>
</dbReference>
<dbReference type="AlphaFoldDB" id="A0A362WZL0"/>
<dbReference type="GO" id="GO:0004065">
    <property type="term" value="F:arylsulfatase activity"/>
    <property type="evidence" value="ECO:0007669"/>
    <property type="project" value="TreeGrafter"/>
</dbReference>
<dbReference type="InterPro" id="IPR017850">
    <property type="entry name" value="Alkaline_phosphatase_core_sf"/>
</dbReference>
<comment type="similarity">
    <text evidence="1">Belongs to the sulfatase family.</text>
</comment>
<evidence type="ECO:0000259" key="3">
    <source>
        <dbReference type="Pfam" id="PF00884"/>
    </source>
</evidence>
<comment type="caution">
    <text evidence="4">The sequence shown here is derived from an EMBL/GenBank/DDBJ whole genome shotgun (WGS) entry which is preliminary data.</text>
</comment>
<dbReference type="Pfam" id="PF00884">
    <property type="entry name" value="Sulfatase"/>
    <property type="match status" value="1"/>
</dbReference>
<keyword evidence="2" id="KW-0378">Hydrolase</keyword>
<proteinExistence type="inferred from homology"/>
<evidence type="ECO:0000256" key="1">
    <source>
        <dbReference type="ARBA" id="ARBA00008779"/>
    </source>
</evidence>
<dbReference type="PANTHER" id="PTHR42693">
    <property type="entry name" value="ARYLSULFATASE FAMILY MEMBER"/>
    <property type="match status" value="1"/>
</dbReference>
<dbReference type="RefSeq" id="WP_105473831.1">
    <property type="nucleotide sequence ID" value="NZ_PVEO01000005.1"/>
</dbReference>
<name>A0A362WZL0_9FLAO</name>
<protein>
    <submittedName>
        <fullName evidence="4">Arylsulfatase A-like enzyme</fullName>
    </submittedName>
</protein>
<dbReference type="Proteomes" id="UP000251545">
    <property type="component" value="Unassembled WGS sequence"/>
</dbReference>
<evidence type="ECO:0000313" key="4">
    <source>
        <dbReference type="EMBL" id="PQV48388.1"/>
    </source>
</evidence>
<reference evidence="4 5" key="1">
    <citation type="submission" date="2018-02" db="EMBL/GenBank/DDBJ databases">
        <title>Genomic Encyclopedia of Archaeal and Bacterial Type Strains, Phase II (KMG-II): from individual species to whole genera.</title>
        <authorList>
            <person name="Goeker M."/>
        </authorList>
    </citation>
    <scope>NUCLEOTIDE SEQUENCE [LARGE SCALE GENOMIC DNA]</scope>
    <source>
        <strain evidence="4 5">DSM 21165</strain>
    </source>
</reference>
<accession>A0A362WZL0</accession>
<dbReference type="Gene3D" id="3.30.1120.10">
    <property type="match status" value="1"/>
</dbReference>